<proteinExistence type="predicted"/>
<evidence type="ECO:0000259" key="2">
    <source>
        <dbReference type="PROSITE" id="PS51806"/>
    </source>
</evidence>
<dbReference type="PANTHER" id="PTHR46354:SF13">
    <property type="entry name" value="PROTEIN DOG1-LIKE 4"/>
    <property type="match status" value="1"/>
</dbReference>
<sequence length="274" mass="31709">MMKLSWLTKQNVSRPPRFGRSNPPMYIYLVISRLRLRPPRNAHMATDSSFTSFFERWLSRQEAFLRQLETLHRHRECSEIIPQVFSHYQELYREKSRAAHADVFLLLSAPWLTSFERSMLWISGFRPSILFPILVNSVGGELSAEQRQRIEAVKAETRRKEREITQAMARVQETVAEQPLYSLMRKFGKLVDGEVTEFDTSMDRLKAAMLVVVENADALQGWTAVEVVEILSPVQGVKFLAAVARFQLQSRRWGVEKDSERERMAVDEALPPPA</sequence>
<dbReference type="InParanoid" id="A0A6I9SUF6"/>
<dbReference type="Proteomes" id="UP000504604">
    <property type="component" value="Linkage group LG3"/>
</dbReference>
<evidence type="ECO:0000313" key="3">
    <source>
        <dbReference type="Proteomes" id="UP000504604"/>
    </source>
</evidence>
<dbReference type="GO" id="GO:0043565">
    <property type="term" value="F:sequence-specific DNA binding"/>
    <property type="evidence" value="ECO:0007669"/>
    <property type="project" value="InterPro"/>
</dbReference>
<dbReference type="Pfam" id="PF14144">
    <property type="entry name" value="DOG1"/>
    <property type="match status" value="1"/>
</dbReference>
<name>A0A6I9SUF6_SESIN</name>
<evidence type="ECO:0000313" key="4">
    <source>
        <dbReference type="RefSeq" id="XP_011074300.1"/>
    </source>
</evidence>
<feature type="domain" description="DOG1" evidence="2">
    <location>
        <begin position="47"/>
        <end position="260"/>
    </location>
</feature>
<keyword evidence="3" id="KW-1185">Reference proteome</keyword>
<evidence type="ECO:0000256" key="1">
    <source>
        <dbReference type="SAM" id="Coils"/>
    </source>
</evidence>
<dbReference type="PANTHER" id="PTHR46354">
    <property type="entry name" value="DOG1 DOMAIN-CONTAINING PROTEIN"/>
    <property type="match status" value="1"/>
</dbReference>
<gene>
    <name evidence="4" type="primary">LOC105159062</name>
</gene>
<protein>
    <submittedName>
        <fullName evidence="4">Protein DOG1-like 4</fullName>
    </submittedName>
</protein>
<dbReference type="InterPro" id="IPR025422">
    <property type="entry name" value="TGA_domain"/>
</dbReference>
<feature type="coiled-coil region" evidence="1">
    <location>
        <begin position="143"/>
        <end position="170"/>
    </location>
</feature>
<keyword evidence="1" id="KW-0175">Coiled coil</keyword>
<reference evidence="4" key="1">
    <citation type="submission" date="2025-08" db="UniProtKB">
        <authorList>
            <consortium name="RefSeq"/>
        </authorList>
    </citation>
    <scope>IDENTIFICATION</scope>
</reference>
<dbReference type="InterPro" id="IPR051886">
    <property type="entry name" value="Seed_Dev/Stress_Resp_Reg"/>
</dbReference>
<dbReference type="PROSITE" id="PS51806">
    <property type="entry name" value="DOG1"/>
    <property type="match status" value="1"/>
</dbReference>
<dbReference type="OrthoDB" id="1889475at2759"/>
<accession>A0A6I9SUF6</accession>
<dbReference type="GeneID" id="105159062"/>
<dbReference type="GO" id="GO:0006351">
    <property type="term" value="P:DNA-templated transcription"/>
    <property type="evidence" value="ECO:0007669"/>
    <property type="project" value="InterPro"/>
</dbReference>
<dbReference type="KEGG" id="sind:105159062"/>
<dbReference type="RefSeq" id="XP_011074300.1">
    <property type="nucleotide sequence ID" value="XM_011075998.2"/>
</dbReference>
<organism evidence="3 4">
    <name type="scientific">Sesamum indicum</name>
    <name type="common">Oriental sesame</name>
    <name type="synonym">Sesamum orientale</name>
    <dbReference type="NCBI Taxonomy" id="4182"/>
    <lineage>
        <taxon>Eukaryota</taxon>
        <taxon>Viridiplantae</taxon>
        <taxon>Streptophyta</taxon>
        <taxon>Embryophyta</taxon>
        <taxon>Tracheophyta</taxon>
        <taxon>Spermatophyta</taxon>
        <taxon>Magnoliopsida</taxon>
        <taxon>eudicotyledons</taxon>
        <taxon>Gunneridae</taxon>
        <taxon>Pentapetalae</taxon>
        <taxon>asterids</taxon>
        <taxon>lamiids</taxon>
        <taxon>Lamiales</taxon>
        <taxon>Pedaliaceae</taxon>
        <taxon>Sesamum</taxon>
    </lineage>
</organism>
<dbReference type="AlphaFoldDB" id="A0A6I9SUF6"/>